<dbReference type="AlphaFoldDB" id="A0AA37K9G1"/>
<proteinExistence type="predicted"/>
<evidence type="ECO:0000313" key="2">
    <source>
        <dbReference type="Proteomes" id="UP001055114"/>
    </source>
</evidence>
<protein>
    <submittedName>
        <fullName evidence="1">Uncharacterized protein</fullName>
    </submittedName>
</protein>
<accession>A0AA37K9G1</accession>
<name>A0AA37K9G1_9BACT</name>
<gene>
    <name evidence="1" type="ORF">CE91St3_36440</name>
</gene>
<organism evidence="1 2">
    <name type="scientific">Parabacteroides merdae</name>
    <dbReference type="NCBI Taxonomy" id="46503"/>
    <lineage>
        <taxon>Bacteria</taxon>
        <taxon>Pseudomonadati</taxon>
        <taxon>Bacteroidota</taxon>
        <taxon>Bacteroidia</taxon>
        <taxon>Bacteroidales</taxon>
        <taxon>Tannerellaceae</taxon>
        <taxon>Parabacteroides</taxon>
    </lineage>
</organism>
<sequence length="87" mass="9955">MSIAASIYFPVKDQIANAIEIRIVIIQNKRVNNVLKFFSKNFIVRHNMNPLKAIPIGKCTPLNSWMYPFAESKKIEMKNNIKGSTCI</sequence>
<evidence type="ECO:0000313" key="1">
    <source>
        <dbReference type="EMBL" id="GKH73781.1"/>
    </source>
</evidence>
<reference evidence="1" key="1">
    <citation type="submission" date="2022-01" db="EMBL/GenBank/DDBJ databases">
        <title>Novel bile acid biosynthetic pathways are enriched in the microbiome of centenarians.</title>
        <authorList>
            <person name="Sato Y."/>
            <person name="Atarashi K."/>
            <person name="Plichta R.D."/>
            <person name="Arai Y."/>
            <person name="Sasajima S."/>
            <person name="Kearney M.S."/>
            <person name="Suda W."/>
            <person name="Takeshita K."/>
            <person name="Sasaki T."/>
            <person name="Okamoto S."/>
            <person name="Skelly N.A."/>
            <person name="Okamura Y."/>
            <person name="Vlamakis H."/>
            <person name="Li Y."/>
            <person name="Tanoue T."/>
            <person name="Takei H."/>
            <person name="Nittono H."/>
            <person name="Narushima S."/>
            <person name="Irie J."/>
            <person name="Itoh H."/>
            <person name="Moriya K."/>
            <person name="Sugiura Y."/>
            <person name="Suematsu M."/>
            <person name="Moritoki N."/>
            <person name="Shibata S."/>
            <person name="Littman R.D."/>
            <person name="Fischbach A.M."/>
            <person name="Uwamino Y."/>
            <person name="Inoue T."/>
            <person name="Honda A."/>
            <person name="Hattori M."/>
            <person name="Murai T."/>
            <person name="Xavier J.R."/>
            <person name="Hirose N."/>
            <person name="Honda K."/>
        </authorList>
    </citation>
    <scope>NUCLEOTIDE SEQUENCE</scope>
    <source>
        <strain evidence="1">CE91-St3</strain>
    </source>
</reference>
<dbReference type="Proteomes" id="UP001055114">
    <property type="component" value="Unassembled WGS sequence"/>
</dbReference>
<comment type="caution">
    <text evidence="1">The sequence shown here is derived from an EMBL/GenBank/DDBJ whole genome shotgun (WGS) entry which is preliminary data.</text>
</comment>
<dbReference type="EMBL" id="BQNZ01000004">
    <property type="protein sequence ID" value="GKH73781.1"/>
    <property type="molecule type" value="Genomic_DNA"/>
</dbReference>